<name>A0ACA9KDT0_9GLOM</name>
<gene>
    <name evidence="1" type="ORF">RPERSI_LOCUS390</name>
</gene>
<dbReference type="Proteomes" id="UP000789920">
    <property type="component" value="Unassembled WGS sequence"/>
</dbReference>
<accession>A0ACA9KDT0</accession>
<comment type="caution">
    <text evidence="1">The sequence shown here is derived from an EMBL/GenBank/DDBJ whole genome shotgun (WGS) entry which is preliminary data.</text>
</comment>
<evidence type="ECO:0000313" key="2">
    <source>
        <dbReference type="Proteomes" id="UP000789920"/>
    </source>
</evidence>
<proteinExistence type="predicted"/>
<sequence>MNKSFQDISTKVNNKNKSSSTRNARPMRDIPKELNLQNIYNPQYHITELISTKKRKFDGTHIKRPPNGFFLMKNCYMLELRKLGYRFTMPEICRHSKKIWAELPEYAKKNYESLSLQSQCCHQELYPNYKFSPKKRNNSFKQYSPKPKIEDFVNKNTSAFSTTNYLGTSNLSSDKDSRLSNSLLSSESEASSLSSSPANSLDLSMFLTPPLGELPFFESFSSPGLLSPEFSTSLPSSLSTSLSTPLSTPLQTSPLPTPLQTSPLPTTFSSPLPTSLPPSFSTSSSFESQPVLNELGTFDLFPESLEGAQDFYWPIIWNPDLSNIQNNQNYISDCYVYNNFLPFMADEDNGLQIQFFNQDVVESETISNYPQYSHVK</sequence>
<dbReference type="EMBL" id="CAJVQC010000294">
    <property type="protein sequence ID" value="CAG8466658.1"/>
    <property type="molecule type" value="Genomic_DNA"/>
</dbReference>
<reference evidence="1" key="1">
    <citation type="submission" date="2021-06" db="EMBL/GenBank/DDBJ databases">
        <authorList>
            <person name="Kallberg Y."/>
            <person name="Tangrot J."/>
            <person name="Rosling A."/>
        </authorList>
    </citation>
    <scope>NUCLEOTIDE SEQUENCE</scope>
    <source>
        <strain evidence="1">MA461A</strain>
    </source>
</reference>
<keyword evidence="2" id="KW-1185">Reference proteome</keyword>
<evidence type="ECO:0000313" key="1">
    <source>
        <dbReference type="EMBL" id="CAG8466658.1"/>
    </source>
</evidence>
<organism evidence="1 2">
    <name type="scientific">Racocetra persica</name>
    <dbReference type="NCBI Taxonomy" id="160502"/>
    <lineage>
        <taxon>Eukaryota</taxon>
        <taxon>Fungi</taxon>
        <taxon>Fungi incertae sedis</taxon>
        <taxon>Mucoromycota</taxon>
        <taxon>Glomeromycotina</taxon>
        <taxon>Glomeromycetes</taxon>
        <taxon>Diversisporales</taxon>
        <taxon>Gigasporaceae</taxon>
        <taxon>Racocetra</taxon>
    </lineage>
</organism>
<protein>
    <submittedName>
        <fullName evidence="1">13405_t:CDS:1</fullName>
    </submittedName>
</protein>